<sequence length="336" mass="37771">MLDDDFKTAASSVNDLRTNFARLEQRWKTMRQQQTQRRGSIVDDDHDHPLSSSPTLIPETSKSTMDDHLDSPTRQAAPTTPLHTAIARDVTSIPQVFSPSSYATPEKRAKYTNDDDTSPERCVSLIPSPLLISRQPRMSPVEPPSTTRRIAALTQENVSRLPRARVPTAMDRDAGSSVSSSHSQTSRISKYSVKTDGAVFDRLYQPNHLQDRDLRMNLHQQRQRSKNCPFKPRTNVKNSQPYYPSSSRESVGSNGSAASAQTDITQGLSATSRLYDPDYIRKRHAKLEKLKLERELRHCTFVPRTNRLTNERMLKSPGSSAPNSPRKASSSSRTIK</sequence>
<evidence type="ECO:0000256" key="1">
    <source>
        <dbReference type="SAM" id="MobiDB-lite"/>
    </source>
</evidence>
<evidence type="ECO:0000313" key="3">
    <source>
        <dbReference type="Proteomes" id="UP000243217"/>
    </source>
</evidence>
<feature type="compositionally biased region" description="Low complexity" evidence="1">
    <location>
        <begin position="245"/>
        <end position="256"/>
    </location>
</feature>
<feature type="region of interest" description="Disordered" evidence="1">
    <location>
        <begin position="97"/>
        <end position="121"/>
    </location>
</feature>
<feature type="compositionally biased region" description="Basic and acidic residues" evidence="1">
    <location>
        <begin position="40"/>
        <end position="49"/>
    </location>
</feature>
<proteinExistence type="predicted"/>
<feature type="compositionally biased region" description="Polar residues" evidence="1">
    <location>
        <begin position="50"/>
        <end position="63"/>
    </location>
</feature>
<dbReference type="OrthoDB" id="77399at2759"/>
<keyword evidence="3" id="KW-1185">Reference proteome</keyword>
<feature type="compositionally biased region" description="Polar residues" evidence="1">
    <location>
        <begin position="317"/>
        <end position="336"/>
    </location>
</feature>
<accession>A0A1V9Z775</accession>
<reference evidence="2 3" key="1">
    <citation type="journal article" date="2014" name="Genome Biol. Evol.">
        <title>The secreted proteins of Achlya hypogyna and Thraustotheca clavata identify the ancestral oomycete secretome and reveal gene acquisitions by horizontal gene transfer.</title>
        <authorList>
            <person name="Misner I."/>
            <person name="Blouin N."/>
            <person name="Leonard G."/>
            <person name="Richards T.A."/>
            <person name="Lane C.E."/>
        </authorList>
    </citation>
    <scope>NUCLEOTIDE SEQUENCE [LARGE SCALE GENOMIC DNA]</scope>
    <source>
        <strain evidence="2 3">ATCC 34112</strain>
    </source>
</reference>
<organism evidence="2 3">
    <name type="scientific">Thraustotheca clavata</name>
    <dbReference type="NCBI Taxonomy" id="74557"/>
    <lineage>
        <taxon>Eukaryota</taxon>
        <taxon>Sar</taxon>
        <taxon>Stramenopiles</taxon>
        <taxon>Oomycota</taxon>
        <taxon>Saprolegniomycetes</taxon>
        <taxon>Saprolegniales</taxon>
        <taxon>Achlyaceae</taxon>
        <taxon>Thraustotheca</taxon>
    </lineage>
</organism>
<feature type="compositionally biased region" description="Polar residues" evidence="1">
    <location>
        <begin position="235"/>
        <end position="244"/>
    </location>
</feature>
<dbReference type="Proteomes" id="UP000243217">
    <property type="component" value="Unassembled WGS sequence"/>
</dbReference>
<feature type="region of interest" description="Disordered" evidence="1">
    <location>
        <begin position="28"/>
        <end position="80"/>
    </location>
</feature>
<dbReference type="EMBL" id="JNBS01002238">
    <property type="protein sequence ID" value="OQR93700.1"/>
    <property type="molecule type" value="Genomic_DNA"/>
</dbReference>
<feature type="region of interest" description="Disordered" evidence="1">
    <location>
        <begin position="304"/>
        <end position="336"/>
    </location>
</feature>
<comment type="caution">
    <text evidence="2">The sequence shown here is derived from an EMBL/GenBank/DDBJ whole genome shotgun (WGS) entry which is preliminary data.</text>
</comment>
<feature type="compositionally biased region" description="Low complexity" evidence="1">
    <location>
        <begin position="176"/>
        <end position="189"/>
    </location>
</feature>
<feature type="region of interest" description="Disordered" evidence="1">
    <location>
        <begin position="154"/>
        <end position="190"/>
    </location>
</feature>
<feature type="region of interest" description="Disordered" evidence="1">
    <location>
        <begin position="218"/>
        <end position="264"/>
    </location>
</feature>
<dbReference type="AlphaFoldDB" id="A0A1V9Z775"/>
<evidence type="ECO:0000313" key="2">
    <source>
        <dbReference type="EMBL" id="OQR93700.1"/>
    </source>
</evidence>
<gene>
    <name evidence="2" type="ORF">THRCLA_22286</name>
</gene>
<name>A0A1V9Z775_9STRA</name>
<protein>
    <submittedName>
        <fullName evidence="2">Uncharacterized protein</fullName>
    </submittedName>
</protein>